<evidence type="ECO:0000313" key="1">
    <source>
        <dbReference type="EMBL" id="KAK7361559.1"/>
    </source>
</evidence>
<keyword evidence="2" id="KW-1185">Reference proteome</keyword>
<comment type="caution">
    <text evidence="1">The sequence shown here is derived from an EMBL/GenBank/DDBJ whole genome shotgun (WGS) entry which is preliminary data.</text>
</comment>
<accession>A0AAN9MV78</accession>
<dbReference type="Proteomes" id="UP001367508">
    <property type="component" value="Unassembled WGS sequence"/>
</dbReference>
<name>A0AAN9MV78_CANGL</name>
<protein>
    <submittedName>
        <fullName evidence="1">Uncharacterized protein</fullName>
    </submittedName>
</protein>
<dbReference type="AlphaFoldDB" id="A0AAN9MV78"/>
<sequence>MKTELKKGKTRKREKLDIKRQGCVHKSLFFMGDAREPGALGISGNLPTRGQLEASTSSSQGFWGLQRSNAPRRCLDWLCKTQLVPDTFLMSEGGHEESLCLHCLCPYDTESDEGLARLEELHEKLPVKPQVE</sequence>
<proteinExistence type="predicted"/>
<reference evidence="1 2" key="1">
    <citation type="submission" date="2024-01" db="EMBL/GenBank/DDBJ databases">
        <title>The genomes of 5 underutilized Papilionoideae crops provide insights into root nodulation and disease resistanc.</title>
        <authorList>
            <person name="Jiang F."/>
        </authorList>
    </citation>
    <scope>NUCLEOTIDE SEQUENCE [LARGE SCALE GENOMIC DNA]</scope>
    <source>
        <strain evidence="1">LVBAO_FW01</strain>
        <tissue evidence="1">Leaves</tissue>
    </source>
</reference>
<evidence type="ECO:0000313" key="2">
    <source>
        <dbReference type="Proteomes" id="UP001367508"/>
    </source>
</evidence>
<dbReference type="EMBL" id="JAYMYQ010000001">
    <property type="protein sequence ID" value="KAK7361559.1"/>
    <property type="molecule type" value="Genomic_DNA"/>
</dbReference>
<organism evidence="1 2">
    <name type="scientific">Canavalia gladiata</name>
    <name type="common">Sword bean</name>
    <name type="synonym">Dolichos gladiatus</name>
    <dbReference type="NCBI Taxonomy" id="3824"/>
    <lineage>
        <taxon>Eukaryota</taxon>
        <taxon>Viridiplantae</taxon>
        <taxon>Streptophyta</taxon>
        <taxon>Embryophyta</taxon>
        <taxon>Tracheophyta</taxon>
        <taxon>Spermatophyta</taxon>
        <taxon>Magnoliopsida</taxon>
        <taxon>eudicotyledons</taxon>
        <taxon>Gunneridae</taxon>
        <taxon>Pentapetalae</taxon>
        <taxon>rosids</taxon>
        <taxon>fabids</taxon>
        <taxon>Fabales</taxon>
        <taxon>Fabaceae</taxon>
        <taxon>Papilionoideae</taxon>
        <taxon>50 kb inversion clade</taxon>
        <taxon>NPAAA clade</taxon>
        <taxon>indigoferoid/millettioid clade</taxon>
        <taxon>Phaseoleae</taxon>
        <taxon>Canavalia</taxon>
    </lineage>
</organism>
<gene>
    <name evidence="1" type="ORF">VNO77_03629</name>
</gene>